<evidence type="ECO:0008006" key="8">
    <source>
        <dbReference type="Google" id="ProtNLM"/>
    </source>
</evidence>
<dbReference type="Gene3D" id="3.40.50.1980">
    <property type="entry name" value="Nitrogenase molybdenum iron protein domain"/>
    <property type="match status" value="2"/>
</dbReference>
<keyword evidence="2" id="KW-0238">DNA-binding</keyword>
<dbReference type="SUPFAM" id="SSF46689">
    <property type="entry name" value="Homeodomain-like"/>
    <property type="match status" value="2"/>
</dbReference>
<organism evidence="6 7">
    <name type="scientific">Paenibacillus helianthi</name>
    <dbReference type="NCBI Taxonomy" id="1349432"/>
    <lineage>
        <taxon>Bacteria</taxon>
        <taxon>Bacillati</taxon>
        <taxon>Bacillota</taxon>
        <taxon>Bacilli</taxon>
        <taxon>Bacillales</taxon>
        <taxon>Paenibacillaceae</taxon>
        <taxon>Paenibacillus</taxon>
    </lineage>
</organism>
<protein>
    <recommendedName>
        <fullName evidence="8">Fe3+-hydroxamate ABC transporter substrate-binding protein</fullName>
    </recommendedName>
</protein>
<dbReference type="EMBL" id="LVWI01000041">
    <property type="protein sequence ID" value="OKP85991.1"/>
    <property type="molecule type" value="Genomic_DNA"/>
</dbReference>
<dbReference type="Pfam" id="PF12833">
    <property type="entry name" value="HTH_18"/>
    <property type="match status" value="1"/>
</dbReference>
<dbReference type="Gene3D" id="1.10.10.60">
    <property type="entry name" value="Homeodomain-like"/>
    <property type="match status" value="2"/>
</dbReference>
<dbReference type="InterPro" id="IPR018062">
    <property type="entry name" value="HTH_AraC-typ_CS"/>
</dbReference>
<evidence type="ECO:0000313" key="7">
    <source>
        <dbReference type="Proteomes" id="UP000186058"/>
    </source>
</evidence>
<dbReference type="SMART" id="SM00342">
    <property type="entry name" value="HTH_ARAC"/>
    <property type="match status" value="1"/>
</dbReference>
<dbReference type="PANTHER" id="PTHR43280:SF28">
    <property type="entry name" value="HTH-TYPE TRANSCRIPTIONAL ACTIVATOR RHAS"/>
    <property type="match status" value="1"/>
</dbReference>
<dbReference type="Pfam" id="PF01497">
    <property type="entry name" value="Peripla_BP_2"/>
    <property type="match status" value="1"/>
</dbReference>
<dbReference type="SUPFAM" id="SSF53807">
    <property type="entry name" value="Helical backbone' metal receptor"/>
    <property type="match status" value="1"/>
</dbReference>
<proteinExistence type="predicted"/>
<feature type="domain" description="HTH araC/xylS-type" evidence="4">
    <location>
        <begin position="123"/>
        <end position="221"/>
    </location>
</feature>
<feature type="domain" description="Fe/B12 periplasmic-binding" evidence="5">
    <location>
        <begin position="224"/>
        <end position="488"/>
    </location>
</feature>
<evidence type="ECO:0000313" key="6">
    <source>
        <dbReference type="EMBL" id="OKP85991.1"/>
    </source>
</evidence>
<keyword evidence="3" id="KW-0804">Transcription</keyword>
<evidence type="ECO:0000256" key="3">
    <source>
        <dbReference type="ARBA" id="ARBA00023163"/>
    </source>
</evidence>
<keyword evidence="7" id="KW-1185">Reference proteome</keyword>
<comment type="caution">
    <text evidence="6">The sequence shown here is derived from an EMBL/GenBank/DDBJ whole genome shotgun (WGS) entry which is preliminary data.</text>
</comment>
<reference evidence="6 7" key="1">
    <citation type="submission" date="2016-03" db="EMBL/GenBank/DDBJ databases">
        <authorList>
            <person name="Sant'Anna F.H."/>
            <person name="Ambrosini A."/>
            <person name="Souza R."/>
            <person name="Bach E."/>
            <person name="Fernandes G."/>
            <person name="Balsanelli E."/>
            <person name="Baura V.A."/>
            <person name="Souza E.M."/>
            <person name="Passaglia L."/>
        </authorList>
    </citation>
    <scope>NUCLEOTIDE SEQUENCE [LARGE SCALE GENOMIC DNA]</scope>
    <source>
        <strain evidence="6 7">P26E</strain>
    </source>
</reference>
<dbReference type="PROSITE" id="PS50983">
    <property type="entry name" value="FE_B12_PBP"/>
    <property type="match status" value="1"/>
</dbReference>
<dbReference type="InterPro" id="IPR018060">
    <property type="entry name" value="HTH_AraC"/>
</dbReference>
<dbReference type="PROSITE" id="PS00041">
    <property type="entry name" value="HTH_ARAC_FAMILY_1"/>
    <property type="match status" value="1"/>
</dbReference>
<evidence type="ECO:0000259" key="5">
    <source>
        <dbReference type="PROSITE" id="PS50983"/>
    </source>
</evidence>
<keyword evidence="1" id="KW-0805">Transcription regulation</keyword>
<evidence type="ECO:0000256" key="2">
    <source>
        <dbReference type="ARBA" id="ARBA00023125"/>
    </source>
</evidence>
<evidence type="ECO:0000256" key="1">
    <source>
        <dbReference type="ARBA" id="ARBA00023015"/>
    </source>
</evidence>
<dbReference type="Proteomes" id="UP000186058">
    <property type="component" value="Unassembled WGS sequence"/>
</dbReference>
<dbReference type="InterPro" id="IPR002491">
    <property type="entry name" value="ABC_transptr_periplasmic_BD"/>
</dbReference>
<sequence>MIVTGGNGTIELEGKQHNLTCGTLLCCSRTLSVSLHPQYQLHGLWIEYSTLPPQQAGANPLNNGIPLNAGSSKACTLASELLKIWEAPAQDNPFALQKLFSELLVELYRTKVECAQTSVQWLDQVLQHIETHYNEDLTRVQMAELAGVSPEHFSRTFRKATGQTFNEYLTLLRIRRAQQRILTDRPNLTALAQEVGYGEGTYLSRKFKQVVGVSPAAYHRKNKRIVTLNFNHTASLRALEVMPELGVYSSWMERLELAPSQDKLRFEETSTASLYQSVAAARPDVIISYSLTAESKLLLPVAPVIELPFMHMGWREQFRQIAAIANRVPQAEAWLSRYGELCHEANLELDRLIGTRGTAIVWEIGEDTAYSYSSSFGHGCQILYGDLGFRPPAALLEQGLQRSGYLKAPTQTIAAYPAEHIFITSIPTTHEGLEQFSALLHSSSWKELDAVHNGHVYQLHQPDLFYGFDPLSSLAQLKMIMQTITSQIYIV</sequence>
<accession>A0ABX3EM71</accession>
<gene>
    <name evidence="6" type="ORF">A3844_14650</name>
</gene>
<dbReference type="InterPro" id="IPR009057">
    <property type="entry name" value="Homeodomain-like_sf"/>
</dbReference>
<name>A0ABX3EM71_9BACL</name>
<dbReference type="PANTHER" id="PTHR43280">
    <property type="entry name" value="ARAC-FAMILY TRANSCRIPTIONAL REGULATOR"/>
    <property type="match status" value="1"/>
</dbReference>
<dbReference type="PROSITE" id="PS01124">
    <property type="entry name" value="HTH_ARAC_FAMILY_2"/>
    <property type="match status" value="1"/>
</dbReference>
<evidence type="ECO:0000259" key="4">
    <source>
        <dbReference type="PROSITE" id="PS01124"/>
    </source>
</evidence>